<comment type="caution">
    <text evidence="1">The sequence shown here is derived from an EMBL/GenBank/DDBJ whole genome shotgun (WGS) entry which is preliminary data.</text>
</comment>
<name>A0ACC1IZ72_9FUNG</name>
<accession>A0ACC1IZ72</accession>
<feature type="non-terminal residue" evidence="1">
    <location>
        <position position="360"/>
    </location>
</feature>
<organism evidence="1 2">
    <name type="scientific">Linderina macrospora</name>
    <dbReference type="NCBI Taxonomy" id="4868"/>
    <lineage>
        <taxon>Eukaryota</taxon>
        <taxon>Fungi</taxon>
        <taxon>Fungi incertae sedis</taxon>
        <taxon>Zoopagomycota</taxon>
        <taxon>Kickxellomycotina</taxon>
        <taxon>Kickxellomycetes</taxon>
        <taxon>Kickxellales</taxon>
        <taxon>Kickxellaceae</taxon>
        <taxon>Linderina</taxon>
    </lineage>
</organism>
<dbReference type="EMBL" id="JANBPW010005949">
    <property type="protein sequence ID" value="KAJ1931553.1"/>
    <property type="molecule type" value="Genomic_DNA"/>
</dbReference>
<reference evidence="1" key="1">
    <citation type="submission" date="2022-07" db="EMBL/GenBank/DDBJ databases">
        <title>Phylogenomic reconstructions and comparative analyses of Kickxellomycotina fungi.</title>
        <authorList>
            <person name="Reynolds N.K."/>
            <person name="Stajich J.E."/>
            <person name="Barry K."/>
            <person name="Grigoriev I.V."/>
            <person name="Crous P."/>
            <person name="Smith M.E."/>
        </authorList>
    </citation>
    <scope>NUCLEOTIDE SEQUENCE</scope>
    <source>
        <strain evidence="1">NRRL 5244</strain>
    </source>
</reference>
<dbReference type="Proteomes" id="UP001150603">
    <property type="component" value="Unassembled WGS sequence"/>
</dbReference>
<keyword evidence="2" id="KW-1185">Reference proteome</keyword>
<evidence type="ECO:0000313" key="2">
    <source>
        <dbReference type="Proteomes" id="UP001150603"/>
    </source>
</evidence>
<evidence type="ECO:0000313" key="1">
    <source>
        <dbReference type="EMBL" id="KAJ1931553.1"/>
    </source>
</evidence>
<sequence>MTREKPRVFVAPLNKNSPKWLVGNETNLMSFLPPFSDPLVDWTLEEFAISPRGDNVAFVTRPPAEDMAWKTDVDIYLVPTAKGSHPRLLTGHVNGMASAPAFSSDGKKLAWLQMETPGYEADINRIYIHDIATRETTSIARNWNLTPHSLLWSADDTELITTTGKEGTNRLIAVNVATGARRELTKEGASSAARLAGTNKLLYVHSDSDKCSDIHLLDTSSFEGKQLTDINKDKLKDVYLSKAEDFWFRGARGDLVHGWLLKPYGFDPRKKYPLAYLVHGGPQQANLHSFSYAQWNPNMYANAGFVTVQINFHGSPTYGQNFTDSIRHNWGSYPYVDLMRGLDYITDKNRFIDKTRICAL</sequence>
<gene>
    <name evidence="1" type="primary">dpp5_6</name>
    <name evidence="1" type="ORF">FBU59_006669</name>
</gene>
<proteinExistence type="predicted"/>
<protein>
    <submittedName>
        <fullName evidence="1">Dipeptidylpeptidase</fullName>
    </submittedName>
</protein>